<gene>
    <name evidence="2" type="ORF">H9980_01105</name>
</gene>
<dbReference type="Proteomes" id="UP000886724">
    <property type="component" value="Unassembled WGS sequence"/>
</dbReference>
<evidence type="ECO:0000313" key="2">
    <source>
        <dbReference type="EMBL" id="HIX80559.1"/>
    </source>
</evidence>
<proteinExistence type="predicted"/>
<keyword evidence="1" id="KW-1133">Transmembrane helix</keyword>
<evidence type="ECO:0008006" key="4">
    <source>
        <dbReference type="Google" id="ProtNLM"/>
    </source>
</evidence>
<evidence type="ECO:0000313" key="3">
    <source>
        <dbReference type="Proteomes" id="UP000886724"/>
    </source>
</evidence>
<organism evidence="2 3">
    <name type="scientific">Candidatus Erysipelatoclostridium merdavium</name>
    <dbReference type="NCBI Taxonomy" id="2838566"/>
    <lineage>
        <taxon>Bacteria</taxon>
        <taxon>Bacillati</taxon>
        <taxon>Bacillota</taxon>
        <taxon>Erysipelotrichia</taxon>
        <taxon>Erysipelotrichales</taxon>
        <taxon>Erysipelotrichales incertae sedis</taxon>
    </lineage>
</organism>
<keyword evidence="1" id="KW-0472">Membrane</keyword>
<feature type="transmembrane region" description="Helical" evidence="1">
    <location>
        <begin position="198"/>
        <end position="215"/>
    </location>
</feature>
<sequence length="219" mass="24991">MVKKIILIVFSLLFLSGCVKGDVNIKYTNLEKANLIIELLCQKEILSTYDTTLEDIQNKLAVNQLKNWQIKELNESINGVSYVGFALNAPDNINNMLLNYISYDQENNTYQVLFPKDLIDSLLNSSELQDINNSSLLSLENMGLEINLKISLPGKITETNYGNINNNEVKINLLDFITQKQTTEIKITSSKQNFDSRLINILLIIILVTSLYFLLRKKH</sequence>
<comment type="caution">
    <text evidence="2">The sequence shown here is derived from an EMBL/GenBank/DDBJ whole genome shotgun (WGS) entry which is preliminary data.</text>
</comment>
<reference evidence="2" key="2">
    <citation type="submission" date="2021-04" db="EMBL/GenBank/DDBJ databases">
        <authorList>
            <person name="Gilroy R."/>
        </authorList>
    </citation>
    <scope>NUCLEOTIDE SEQUENCE</scope>
    <source>
        <strain evidence="2">ChiGjej1B1-14440</strain>
    </source>
</reference>
<dbReference type="AlphaFoldDB" id="A0A9D1XJF1"/>
<dbReference type="EMBL" id="DXET01000031">
    <property type="protein sequence ID" value="HIX80559.1"/>
    <property type="molecule type" value="Genomic_DNA"/>
</dbReference>
<protein>
    <recommendedName>
        <fullName evidence="4">Lipoprotein</fullName>
    </recommendedName>
</protein>
<reference evidence="2" key="1">
    <citation type="journal article" date="2021" name="PeerJ">
        <title>Extensive microbial diversity within the chicken gut microbiome revealed by metagenomics and culture.</title>
        <authorList>
            <person name="Gilroy R."/>
            <person name="Ravi A."/>
            <person name="Getino M."/>
            <person name="Pursley I."/>
            <person name="Horton D.L."/>
            <person name="Alikhan N.F."/>
            <person name="Baker D."/>
            <person name="Gharbi K."/>
            <person name="Hall N."/>
            <person name="Watson M."/>
            <person name="Adriaenssens E.M."/>
            <person name="Foster-Nyarko E."/>
            <person name="Jarju S."/>
            <person name="Secka A."/>
            <person name="Antonio M."/>
            <person name="Oren A."/>
            <person name="Chaudhuri R.R."/>
            <person name="La Ragione R."/>
            <person name="Hildebrand F."/>
            <person name="Pallen M.J."/>
        </authorList>
    </citation>
    <scope>NUCLEOTIDE SEQUENCE</scope>
    <source>
        <strain evidence="2">ChiGjej1B1-14440</strain>
    </source>
</reference>
<dbReference type="PROSITE" id="PS51257">
    <property type="entry name" value="PROKAR_LIPOPROTEIN"/>
    <property type="match status" value="1"/>
</dbReference>
<keyword evidence="1" id="KW-0812">Transmembrane</keyword>
<evidence type="ECO:0000256" key="1">
    <source>
        <dbReference type="SAM" id="Phobius"/>
    </source>
</evidence>
<name>A0A9D1XJF1_9FIRM</name>
<accession>A0A9D1XJF1</accession>